<keyword evidence="4" id="KW-1185">Reference proteome</keyword>
<dbReference type="AlphaFoldDB" id="A0A1M6ELP1"/>
<reference evidence="4" key="1">
    <citation type="submission" date="2016-11" db="EMBL/GenBank/DDBJ databases">
        <authorList>
            <person name="Varghese N."/>
            <person name="Submissions S."/>
        </authorList>
    </citation>
    <scope>NUCLEOTIDE SEQUENCE [LARGE SCALE GENOMIC DNA]</scope>
    <source>
        <strain evidence="4">DSM 17957</strain>
    </source>
</reference>
<dbReference type="SUPFAM" id="SSF46955">
    <property type="entry name" value="Putative DNA-binding domain"/>
    <property type="match status" value="1"/>
</dbReference>
<sequence length="321" mass="36171">MENKNALTAQEVADILKIAKNTVYELIKRGEINSYKVGRKVRFTMDDVEEYIARSKNIQPTPQASFTLSDKEGHHPHNFFNTTEFYGKSFVICGQDIMLDVLSNYVEQHPHGGPALRAYIGSYSSLTALYQGSIQVASAHLWDGDTGQYNVPYVRRLLPGIPAVIIHLTYRMQGLYVAKGNPRNIKNWNDFKRTDISMINREKGAGSRVLLDEHLRLLGIYGSSIKGYQRESQSHITVASTVARGGADVAVGHEKIAKQVDGIDFIPLQKERYELVVKKEDMHIPQIQAILEILRSKEFKEEFNHIGGYDTSEMGNIVAET</sequence>
<feature type="domain" description="PBP" evidence="1">
    <location>
        <begin position="106"/>
        <end position="295"/>
    </location>
</feature>
<proteinExistence type="predicted"/>
<dbReference type="OrthoDB" id="9804758at2"/>
<evidence type="ECO:0000259" key="1">
    <source>
        <dbReference type="Pfam" id="PF12727"/>
    </source>
</evidence>
<name>A0A1M6ELP1_9FIRM</name>
<dbReference type="PANTHER" id="PTHR38431:SF1">
    <property type="entry name" value="BLL2305 PROTEIN"/>
    <property type="match status" value="1"/>
</dbReference>
<evidence type="ECO:0000313" key="3">
    <source>
        <dbReference type="EMBL" id="SHI86178.1"/>
    </source>
</evidence>
<dbReference type="InterPro" id="IPR041657">
    <property type="entry name" value="HTH_17"/>
</dbReference>
<dbReference type="Pfam" id="PF12727">
    <property type="entry name" value="PBP_like"/>
    <property type="match status" value="1"/>
</dbReference>
<dbReference type="InterPro" id="IPR010093">
    <property type="entry name" value="SinI_DNA-bd"/>
</dbReference>
<evidence type="ECO:0000313" key="4">
    <source>
        <dbReference type="Proteomes" id="UP000184536"/>
    </source>
</evidence>
<dbReference type="Proteomes" id="UP000184536">
    <property type="component" value="Unassembled WGS sequence"/>
</dbReference>
<dbReference type="InterPro" id="IPR024370">
    <property type="entry name" value="PBP_domain"/>
</dbReference>
<dbReference type="STRING" id="1121919.SAMN02745975_00779"/>
<dbReference type="NCBIfam" id="TIGR01764">
    <property type="entry name" value="excise"/>
    <property type="match status" value="1"/>
</dbReference>
<dbReference type="InterPro" id="IPR009061">
    <property type="entry name" value="DNA-bd_dom_put_sf"/>
</dbReference>
<protein>
    <submittedName>
        <fullName evidence="3">Putative molybdopterin biosynthesis protein</fullName>
    </submittedName>
</protein>
<dbReference type="GO" id="GO:0003677">
    <property type="term" value="F:DNA binding"/>
    <property type="evidence" value="ECO:0007669"/>
    <property type="project" value="InterPro"/>
</dbReference>
<evidence type="ECO:0000259" key="2">
    <source>
        <dbReference type="Pfam" id="PF12728"/>
    </source>
</evidence>
<dbReference type="RefSeq" id="WP_110940050.1">
    <property type="nucleotide sequence ID" value="NZ_FQZV01000008.1"/>
</dbReference>
<gene>
    <name evidence="3" type="ORF">SAMN02745975_00779</name>
</gene>
<dbReference type="Gene3D" id="3.40.190.10">
    <property type="entry name" value="Periplasmic binding protein-like II"/>
    <property type="match status" value="1"/>
</dbReference>
<dbReference type="EMBL" id="FQZV01000008">
    <property type="protein sequence ID" value="SHI86178.1"/>
    <property type="molecule type" value="Genomic_DNA"/>
</dbReference>
<dbReference type="SUPFAM" id="SSF53850">
    <property type="entry name" value="Periplasmic binding protein-like II"/>
    <property type="match status" value="1"/>
</dbReference>
<dbReference type="Pfam" id="PF12728">
    <property type="entry name" value="HTH_17"/>
    <property type="match status" value="1"/>
</dbReference>
<feature type="domain" description="Helix-turn-helix" evidence="2">
    <location>
        <begin position="7"/>
        <end position="54"/>
    </location>
</feature>
<accession>A0A1M6ELP1</accession>
<organism evidence="3 4">
    <name type="scientific">Geosporobacter subterraneus DSM 17957</name>
    <dbReference type="NCBI Taxonomy" id="1121919"/>
    <lineage>
        <taxon>Bacteria</taxon>
        <taxon>Bacillati</taxon>
        <taxon>Bacillota</taxon>
        <taxon>Clostridia</taxon>
        <taxon>Peptostreptococcales</taxon>
        <taxon>Thermotaleaceae</taxon>
        <taxon>Geosporobacter</taxon>
    </lineage>
</organism>
<dbReference type="PANTHER" id="PTHR38431">
    <property type="entry name" value="BLL2305 PROTEIN"/>
    <property type="match status" value="1"/>
</dbReference>